<keyword evidence="10" id="KW-0496">Mitochondrion</keyword>
<evidence type="ECO:0000256" key="6">
    <source>
        <dbReference type="ARBA" id="ARBA00022490"/>
    </source>
</evidence>
<evidence type="ECO:0000313" key="13">
    <source>
        <dbReference type="EMBL" id="SOQ42867.1"/>
    </source>
</evidence>
<evidence type="ECO:0000256" key="1">
    <source>
        <dbReference type="ARBA" id="ARBA00004123"/>
    </source>
</evidence>
<dbReference type="InterPro" id="IPR046448">
    <property type="entry name" value="ECSIT_N"/>
</dbReference>
<dbReference type="EMBL" id="ODYU01003725">
    <property type="protein sequence ID" value="SOQ42867.1"/>
    <property type="molecule type" value="Genomic_DNA"/>
</dbReference>
<dbReference type="PANTHER" id="PTHR13113">
    <property type="entry name" value="ECSIT EVOLUTIONARILY CONSERVED SIGNALING INTERMEDIATE IN TOLL PATHWAYS"/>
    <property type="match status" value="1"/>
</dbReference>
<sequence length="375" mass="43417">MANKILGHFLRSRPSMMMFKRWESSEPEKRVTIHDPFYSQPQKNKETYLEVVKMFEGRDNRRRGHVEFIYAALARMKEFGVQKDLEVYKALVEVLPKGKFIPKNIFQAEFMHYPKQQQCAVDLLEQMEDNKVMPDTEMEQMLLNIFGARGIPLRKFWRMMYWMPKFRNLSPWYLPEQLPNDTTELAKLAIQRITSVDPDTKIEIWQTEEIEASLDKTWVVSAQSEAQKILLAEQPTDDPLVVKGPFNIYLREQVVNYFLLIGKIRPEIKDNTDPDDVSNIEKPRGIPGLIGTTTLPAVRQTVHEQDDGTIVSVCATGTSSRDSLLSWIRLLEKYGNPQLSNIPVIFTLTAPPSEMAIQETQPAIKDNQEKEESRI</sequence>
<dbReference type="SMART" id="SM01284">
    <property type="entry name" value="ECSIT_Cterm"/>
    <property type="match status" value="1"/>
</dbReference>
<dbReference type="Pfam" id="PF06239">
    <property type="entry name" value="ECSIT_N"/>
    <property type="match status" value="1"/>
</dbReference>
<organism evidence="13">
    <name type="scientific">Spodoptera frugiperda</name>
    <name type="common">Fall armyworm</name>
    <dbReference type="NCBI Taxonomy" id="7108"/>
    <lineage>
        <taxon>Eukaryota</taxon>
        <taxon>Metazoa</taxon>
        <taxon>Ecdysozoa</taxon>
        <taxon>Arthropoda</taxon>
        <taxon>Hexapoda</taxon>
        <taxon>Insecta</taxon>
        <taxon>Pterygota</taxon>
        <taxon>Neoptera</taxon>
        <taxon>Endopterygota</taxon>
        <taxon>Lepidoptera</taxon>
        <taxon>Glossata</taxon>
        <taxon>Ditrysia</taxon>
        <taxon>Noctuoidea</taxon>
        <taxon>Noctuidae</taxon>
        <taxon>Amphipyrinae</taxon>
        <taxon>Spodoptera</taxon>
    </lineage>
</organism>
<keyword evidence="6" id="KW-0963">Cytoplasm</keyword>
<keyword evidence="8" id="KW-0391">Immunity</keyword>
<dbReference type="AlphaFoldDB" id="A0A2H1VPY2"/>
<dbReference type="GO" id="GO:0007178">
    <property type="term" value="P:cell surface receptor protein serine/threonine kinase signaling pathway"/>
    <property type="evidence" value="ECO:0007669"/>
    <property type="project" value="TreeGrafter"/>
</dbReference>
<keyword evidence="11" id="KW-0539">Nucleus</keyword>
<evidence type="ECO:0000256" key="7">
    <source>
        <dbReference type="ARBA" id="ARBA00022588"/>
    </source>
</evidence>
<dbReference type="GO" id="GO:0045087">
    <property type="term" value="P:innate immune response"/>
    <property type="evidence" value="ECO:0007669"/>
    <property type="project" value="UniProtKB-KW"/>
</dbReference>
<proteinExistence type="inferred from homology"/>
<evidence type="ECO:0000256" key="8">
    <source>
        <dbReference type="ARBA" id="ARBA00022859"/>
    </source>
</evidence>
<dbReference type="PANTHER" id="PTHR13113:SF1">
    <property type="entry name" value="EVOLUTIONARILY CONSERVED SIGNALING INTERMEDIATE IN TOLL PATHWAY, MITOCHONDRIAL"/>
    <property type="match status" value="1"/>
</dbReference>
<evidence type="ECO:0000256" key="2">
    <source>
        <dbReference type="ARBA" id="ARBA00004173"/>
    </source>
</evidence>
<keyword evidence="7" id="KW-0399">Innate immunity</keyword>
<evidence type="ECO:0000256" key="4">
    <source>
        <dbReference type="ARBA" id="ARBA00007674"/>
    </source>
</evidence>
<keyword evidence="9" id="KW-0809">Transit peptide</keyword>
<evidence type="ECO:0000256" key="9">
    <source>
        <dbReference type="ARBA" id="ARBA00022946"/>
    </source>
</evidence>
<evidence type="ECO:0000256" key="3">
    <source>
        <dbReference type="ARBA" id="ARBA00004496"/>
    </source>
</evidence>
<evidence type="ECO:0000256" key="5">
    <source>
        <dbReference type="ARBA" id="ARBA00019998"/>
    </source>
</evidence>
<accession>A0A2H1VPY2</accession>
<protein>
    <recommendedName>
        <fullName evidence="5">Evolutionarily conserved signaling intermediate in Toll pathway, mitochondrial</fullName>
    </recommendedName>
</protein>
<dbReference type="InterPro" id="IPR029342">
    <property type="entry name" value="ECIST_C"/>
</dbReference>
<gene>
    <name evidence="13" type="ORF">SFRICE_014834</name>
</gene>
<dbReference type="GO" id="GO:0005739">
    <property type="term" value="C:mitochondrion"/>
    <property type="evidence" value="ECO:0007669"/>
    <property type="project" value="UniProtKB-SubCell"/>
</dbReference>
<evidence type="ECO:0000256" key="11">
    <source>
        <dbReference type="ARBA" id="ARBA00023242"/>
    </source>
</evidence>
<evidence type="ECO:0000256" key="10">
    <source>
        <dbReference type="ARBA" id="ARBA00023128"/>
    </source>
</evidence>
<comment type="subcellular location">
    <subcellularLocation>
        <location evidence="3">Cytoplasm</location>
    </subcellularLocation>
    <subcellularLocation>
        <location evidence="2">Mitochondrion</location>
    </subcellularLocation>
    <subcellularLocation>
        <location evidence="1">Nucleus</location>
    </subcellularLocation>
</comment>
<dbReference type="InterPro" id="IPR010418">
    <property type="entry name" value="ECSIT"/>
</dbReference>
<feature type="domain" description="ECSIT C-terminal" evidence="12">
    <location>
        <begin position="224"/>
        <end position="349"/>
    </location>
</feature>
<reference evidence="13" key="1">
    <citation type="submission" date="2016-07" db="EMBL/GenBank/DDBJ databases">
        <authorList>
            <person name="Bretaudeau A."/>
        </authorList>
    </citation>
    <scope>NUCLEOTIDE SEQUENCE</scope>
    <source>
        <strain evidence="13">Rice</strain>
        <tissue evidence="13">Whole body</tissue>
    </source>
</reference>
<comment type="similarity">
    <text evidence="4">Belongs to the ECSIT family.</text>
</comment>
<dbReference type="GO" id="GO:0005634">
    <property type="term" value="C:nucleus"/>
    <property type="evidence" value="ECO:0007669"/>
    <property type="project" value="UniProtKB-SubCell"/>
</dbReference>
<name>A0A2H1VPY2_SPOFR</name>
<evidence type="ECO:0000259" key="12">
    <source>
        <dbReference type="SMART" id="SM01284"/>
    </source>
</evidence>
<dbReference type="Pfam" id="PF14784">
    <property type="entry name" value="ECSIT_C"/>
    <property type="match status" value="1"/>
</dbReference>